<organism evidence="8 9">
    <name type="scientific">Candidatus Ornithospirochaeta stercoripullorum</name>
    <dbReference type="NCBI Taxonomy" id="2840899"/>
    <lineage>
        <taxon>Bacteria</taxon>
        <taxon>Pseudomonadati</taxon>
        <taxon>Spirochaetota</taxon>
        <taxon>Spirochaetia</taxon>
        <taxon>Spirochaetales</taxon>
        <taxon>Spirochaetaceae</taxon>
        <taxon>Spirochaetaceae incertae sedis</taxon>
        <taxon>Candidatus Ornithospirochaeta</taxon>
    </lineage>
</organism>
<evidence type="ECO:0000256" key="4">
    <source>
        <dbReference type="ARBA" id="ARBA00022989"/>
    </source>
</evidence>
<dbReference type="PANTHER" id="PTHR38459:SF5">
    <property type="entry name" value="CELL WALL TEICHOIC ACID GLYCOSYLATION PROTEIN GTCA"/>
    <property type="match status" value="1"/>
</dbReference>
<sequence length="132" mass="15153">MKLHKDFFIYCIFGALATLVNMLSYELLYAKLGIANTLSVMLSWFLAVTFAFFTNKFIVFRVKGKKEKHSILSQLLSFYLLRAGSGLLDVIIMFIAVDVMDWNHTLWKFISNLVMGLCNYIAGKLFIFSKAE</sequence>
<dbReference type="InterPro" id="IPR007267">
    <property type="entry name" value="GtrA_DPMS_TM"/>
</dbReference>
<dbReference type="Pfam" id="PF04138">
    <property type="entry name" value="GtrA_DPMS_TM"/>
    <property type="match status" value="1"/>
</dbReference>
<feature type="domain" description="GtrA/DPMS transmembrane" evidence="7">
    <location>
        <begin position="10"/>
        <end position="128"/>
    </location>
</feature>
<evidence type="ECO:0000256" key="2">
    <source>
        <dbReference type="ARBA" id="ARBA00009399"/>
    </source>
</evidence>
<evidence type="ECO:0000313" key="9">
    <source>
        <dbReference type="Proteomes" id="UP000823615"/>
    </source>
</evidence>
<dbReference type="GO" id="GO:0000271">
    <property type="term" value="P:polysaccharide biosynthetic process"/>
    <property type="evidence" value="ECO:0007669"/>
    <property type="project" value="InterPro"/>
</dbReference>
<dbReference type="AlphaFoldDB" id="A0A9D9H5R9"/>
<dbReference type="PANTHER" id="PTHR38459">
    <property type="entry name" value="PROPHAGE BACTOPRENOL-LINKED GLUCOSE TRANSLOCASE HOMOLOG"/>
    <property type="match status" value="1"/>
</dbReference>
<dbReference type="GO" id="GO:0005886">
    <property type="term" value="C:plasma membrane"/>
    <property type="evidence" value="ECO:0007669"/>
    <property type="project" value="TreeGrafter"/>
</dbReference>
<evidence type="ECO:0000256" key="6">
    <source>
        <dbReference type="SAM" id="Phobius"/>
    </source>
</evidence>
<protein>
    <submittedName>
        <fullName evidence="8">GtrA family protein</fullName>
    </submittedName>
</protein>
<evidence type="ECO:0000313" key="8">
    <source>
        <dbReference type="EMBL" id="MBO8436894.1"/>
    </source>
</evidence>
<keyword evidence="4 6" id="KW-1133">Transmembrane helix</keyword>
<feature type="transmembrane region" description="Helical" evidence="6">
    <location>
        <begin position="75"/>
        <end position="97"/>
    </location>
</feature>
<evidence type="ECO:0000256" key="3">
    <source>
        <dbReference type="ARBA" id="ARBA00022692"/>
    </source>
</evidence>
<accession>A0A9D9H5R9</accession>
<dbReference type="Proteomes" id="UP000823615">
    <property type="component" value="Unassembled WGS sequence"/>
</dbReference>
<feature type="transmembrane region" description="Helical" evidence="6">
    <location>
        <begin position="7"/>
        <end position="28"/>
    </location>
</feature>
<name>A0A9D9H5R9_9SPIO</name>
<evidence type="ECO:0000256" key="1">
    <source>
        <dbReference type="ARBA" id="ARBA00004141"/>
    </source>
</evidence>
<comment type="subcellular location">
    <subcellularLocation>
        <location evidence="1">Membrane</location>
        <topology evidence="1">Multi-pass membrane protein</topology>
    </subcellularLocation>
</comment>
<keyword evidence="3 6" id="KW-0812">Transmembrane</keyword>
<reference evidence="8" key="2">
    <citation type="journal article" date="2021" name="PeerJ">
        <title>Extensive microbial diversity within the chicken gut microbiome revealed by metagenomics and culture.</title>
        <authorList>
            <person name="Gilroy R."/>
            <person name="Ravi A."/>
            <person name="Getino M."/>
            <person name="Pursley I."/>
            <person name="Horton D.L."/>
            <person name="Alikhan N.F."/>
            <person name="Baker D."/>
            <person name="Gharbi K."/>
            <person name="Hall N."/>
            <person name="Watson M."/>
            <person name="Adriaenssens E.M."/>
            <person name="Foster-Nyarko E."/>
            <person name="Jarju S."/>
            <person name="Secka A."/>
            <person name="Antonio M."/>
            <person name="Oren A."/>
            <person name="Chaudhuri R.R."/>
            <person name="La Ragione R."/>
            <person name="Hildebrand F."/>
            <person name="Pallen M.J."/>
        </authorList>
    </citation>
    <scope>NUCLEOTIDE SEQUENCE</scope>
    <source>
        <strain evidence="8">7293</strain>
    </source>
</reference>
<comment type="similarity">
    <text evidence="2">Belongs to the GtrA family.</text>
</comment>
<evidence type="ECO:0000256" key="5">
    <source>
        <dbReference type="ARBA" id="ARBA00023136"/>
    </source>
</evidence>
<feature type="transmembrane region" description="Helical" evidence="6">
    <location>
        <begin position="109"/>
        <end position="128"/>
    </location>
</feature>
<feature type="transmembrane region" description="Helical" evidence="6">
    <location>
        <begin position="34"/>
        <end position="54"/>
    </location>
</feature>
<evidence type="ECO:0000259" key="7">
    <source>
        <dbReference type="Pfam" id="PF04138"/>
    </source>
</evidence>
<dbReference type="EMBL" id="JADIMT010000093">
    <property type="protein sequence ID" value="MBO8436894.1"/>
    <property type="molecule type" value="Genomic_DNA"/>
</dbReference>
<dbReference type="InterPro" id="IPR051401">
    <property type="entry name" value="GtrA_CellWall_Glycosyl"/>
</dbReference>
<keyword evidence="5 6" id="KW-0472">Membrane</keyword>
<comment type="caution">
    <text evidence="8">The sequence shown here is derived from an EMBL/GenBank/DDBJ whole genome shotgun (WGS) entry which is preliminary data.</text>
</comment>
<gene>
    <name evidence="8" type="ORF">IAA97_07950</name>
</gene>
<reference evidence="8" key="1">
    <citation type="submission" date="2020-10" db="EMBL/GenBank/DDBJ databases">
        <authorList>
            <person name="Gilroy R."/>
        </authorList>
    </citation>
    <scope>NUCLEOTIDE SEQUENCE</scope>
    <source>
        <strain evidence="8">7293</strain>
    </source>
</reference>
<proteinExistence type="inferred from homology"/>